<keyword evidence="4 11" id="KW-0662">Pyridine nucleotide biosynthesis</keyword>
<evidence type="ECO:0000313" key="14">
    <source>
        <dbReference type="Proteomes" id="UP001621714"/>
    </source>
</evidence>
<dbReference type="InterPro" id="IPR004821">
    <property type="entry name" value="Cyt_trans-like"/>
</dbReference>
<dbReference type="InterPro" id="IPR014729">
    <property type="entry name" value="Rossmann-like_a/b/a_fold"/>
</dbReference>
<organism evidence="13 14">
    <name type="scientific">Marinospirillum alkalitolerans</name>
    <dbReference type="NCBI Taxonomy" id="3123374"/>
    <lineage>
        <taxon>Bacteria</taxon>
        <taxon>Pseudomonadati</taxon>
        <taxon>Pseudomonadota</taxon>
        <taxon>Gammaproteobacteria</taxon>
        <taxon>Oceanospirillales</taxon>
        <taxon>Oceanospirillaceae</taxon>
        <taxon>Marinospirillum</taxon>
    </lineage>
</organism>
<dbReference type="Gene3D" id="3.40.50.620">
    <property type="entry name" value="HUPs"/>
    <property type="match status" value="1"/>
</dbReference>
<evidence type="ECO:0000256" key="5">
    <source>
        <dbReference type="ARBA" id="ARBA00022679"/>
    </source>
</evidence>
<evidence type="ECO:0000313" key="13">
    <source>
        <dbReference type="EMBL" id="MFK7161094.1"/>
    </source>
</evidence>
<gene>
    <name evidence="11 13" type="primary">nadD</name>
    <name evidence="13" type="ORF">V6U78_08605</name>
</gene>
<keyword evidence="6 11" id="KW-0548">Nucleotidyltransferase</keyword>
<dbReference type="SUPFAM" id="SSF52374">
    <property type="entry name" value="Nucleotidylyl transferase"/>
    <property type="match status" value="1"/>
</dbReference>
<evidence type="ECO:0000256" key="2">
    <source>
        <dbReference type="ARBA" id="ARBA00005019"/>
    </source>
</evidence>
<dbReference type="Proteomes" id="UP001621714">
    <property type="component" value="Unassembled WGS sequence"/>
</dbReference>
<dbReference type="PANTHER" id="PTHR39321">
    <property type="entry name" value="NICOTINATE-NUCLEOTIDE ADENYLYLTRANSFERASE-RELATED"/>
    <property type="match status" value="1"/>
</dbReference>
<evidence type="ECO:0000256" key="1">
    <source>
        <dbReference type="ARBA" id="ARBA00002324"/>
    </source>
</evidence>
<keyword evidence="14" id="KW-1185">Reference proteome</keyword>
<evidence type="ECO:0000256" key="10">
    <source>
        <dbReference type="ARBA" id="ARBA00048721"/>
    </source>
</evidence>
<keyword evidence="5 11" id="KW-0808">Transferase</keyword>
<comment type="caution">
    <text evidence="13">The sequence shown here is derived from an EMBL/GenBank/DDBJ whole genome shotgun (WGS) entry which is preliminary data.</text>
</comment>
<keyword evidence="7 11" id="KW-0547">Nucleotide-binding</keyword>
<proteinExistence type="inferred from homology"/>
<keyword evidence="9 11" id="KW-0520">NAD</keyword>
<dbReference type="HAMAP" id="MF_00244">
    <property type="entry name" value="NaMN_adenylyltr"/>
    <property type="match status" value="1"/>
</dbReference>
<keyword evidence="8 11" id="KW-0067">ATP-binding</keyword>
<dbReference type="EC" id="2.7.7.18" evidence="11"/>
<accession>A0ABW8PYV8</accession>
<evidence type="ECO:0000256" key="7">
    <source>
        <dbReference type="ARBA" id="ARBA00022741"/>
    </source>
</evidence>
<comment type="pathway">
    <text evidence="2 11">Cofactor biosynthesis; NAD(+) biosynthesis; deamido-NAD(+) from nicotinate D-ribonucleotide: step 1/1.</text>
</comment>
<dbReference type="GO" id="GO:0004515">
    <property type="term" value="F:nicotinate-nucleotide adenylyltransferase activity"/>
    <property type="evidence" value="ECO:0007669"/>
    <property type="project" value="UniProtKB-EC"/>
</dbReference>
<dbReference type="NCBIfam" id="TIGR00482">
    <property type="entry name" value="nicotinate (nicotinamide) nucleotide adenylyltransferase"/>
    <property type="match status" value="1"/>
</dbReference>
<evidence type="ECO:0000256" key="9">
    <source>
        <dbReference type="ARBA" id="ARBA00023027"/>
    </source>
</evidence>
<evidence type="ECO:0000256" key="4">
    <source>
        <dbReference type="ARBA" id="ARBA00022642"/>
    </source>
</evidence>
<evidence type="ECO:0000256" key="6">
    <source>
        <dbReference type="ARBA" id="ARBA00022695"/>
    </source>
</evidence>
<evidence type="ECO:0000256" key="11">
    <source>
        <dbReference type="HAMAP-Rule" id="MF_00244"/>
    </source>
</evidence>
<dbReference type="Pfam" id="PF01467">
    <property type="entry name" value="CTP_transf_like"/>
    <property type="match status" value="1"/>
</dbReference>
<sequence>MVISASNEVAAQSSGLVLMYGGTFDPVHCGHLRSALELTQCLPIQRVHWIPCQVPPHRPQPQASGAARLAMLHLATADEPLFYVDDRELRRAGPSWSVETLEALRAEYGPHQPLAMLLGWDAYLGLLSWSRTERLLDLAHLVVIARPGTADQEPEALRAWSAERRVRDPEQLSLHPAGSVLHITLPSQLQISASFLRQGLRQQRSMRYLTPDSVLHYIQEHQLYVADVV</sequence>
<dbReference type="PANTHER" id="PTHR39321:SF3">
    <property type="entry name" value="PHOSPHOPANTETHEINE ADENYLYLTRANSFERASE"/>
    <property type="match status" value="1"/>
</dbReference>
<name>A0ABW8PYV8_9GAMM</name>
<evidence type="ECO:0000256" key="3">
    <source>
        <dbReference type="ARBA" id="ARBA00009014"/>
    </source>
</evidence>
<comment type="function">
    <text evidence="1 11">Catalyzes the reversible adenylation of nicotinate mononucleotide (NaMN) to nicotinic acid adenine dinucleotide (NaAD).</text>
</comment>
<comment type="catalytic activity">
    <reaction evidence="10 11">
        <text>nicotinate beta-D-ribonucleotide + ATP + H(+) = deamido-NAD(+) + diphosphate</text>
        <dbReference type="Rhea" id="RHEA:22860"/>
        <dbReference type="ChEBI" id="CHEBI:15378"/>
        <dbReference type="ChEBI" id="CHEBI:30616"/>
        <dbReference type="ChEBI" id="CHEBI:33019"/>
        <dbReference type="ChEBI" id="CHEBI:57502"/>
        <dbReference type="ChEBI" id="CHEBI:58437"/>
        <dbReference type="EC" id="2.7.7.18"/>
    </reaction>
</comment>
<dbReference type="InterPro" id="IPR005248">
    <property type="entry name" value="NadD/NMNAT"/>
</dbReference>
<dbReference type="EMBL" id="JBANFI010000004">
    <property type="protein sequence ID" value="MFK7161094.1"/>
    <property type="molecule type" value="Genomic_DNA"/>
</dbReference>
<evidence type="ECO:0000256" key="8">
    <source>
        <dbReference type="ARBA" id="ARBA00022840"/>
    </source>
</evidence>
<dbReference type="RefSeq" id="WP_405339438.1">
    <property type="nucleotide sequence ID" value="NZ_JBANFI010000004.1"/>
</dbReference>
<dbReference type="CDD" id="cd02165">
    <property type="entry name" value="NMNAT"/>
    <property type="match status" value="1"/>
</dbReference>
<protein>
    <recommendedName>
        <fullName evidence="11">Probable nicotinate-nucleotide adenylyltransferase</fullName>
        <ecNumber evidence="11">2.7.7.18</ecNumber>
    </recommendedName>
    <alternativeName>
        <fullName evidence="11">Deamido-NAD(+) diphosphorylase</fullName>
    </alternativeName>
    <alternativeName>
        <fullName evidence="11">Deamido-NAD(+) pyrophosphorylase</fullName>
    </alternativeName>
    <alternativeName>
        <fullName evidence="11">Nicotinate mononucleotide adenylyltransferase</fullName>
        <shortName evidence="11">NaMN adenylyltransferase</shortName>
    </alternativeName>
</protein>
<comment type="similarity">
    <text evidence="3 11">Belongs to the NadD family.</text>
</comment>
<dbReference type="NCBIfam" id="NF000839">
    <property type="entry name" value="PRK00071.1-1"/>
    <property type="match status" value="1"/>
</dbReference>
<reference evidence="13 14" key="1">
    <citation type="submission" date="2024-02" db="EMBL/GenBank/DDBJ databases">
        <title>Marinospirillum sp. MEB 164 isolated from Lonar lake sediment.</title>
        <authorList>
            <person name="Joshi A."/>
            <person name="Thite S."/>
        </authorList>
    </citation>
    <scope>NUCLEOTIDE SEQUENCE [LARGE SCALE GENOMIC DNA]</scope>
    <source>
        <strain evidence="13 14">MEB164</strain>
    </source>
</reference>
<feature type="domain" description="Cytidyltransferase-like" evidence="12">
    <location>
        <begin position="19"/>
        <end position="198"/>
    </location>
</feature>
<evidence type="ECO:0000259" key="12">
    <source>
        <dbReference type="Pfam" id="PF01467"/>
    </source>
</evidence>